<dbReference type="EMBL" id="CP142729">
    <property type="protein sequence ID" value="WUR03310.1"/>
    <property type="molecule type" value="Genomic_DNA"/>
</dbReference>
<organism evidence="12 13">
    <name type="scientific">Vairimorpha necatrix</name>
    <dbReference type="NCBI Taxonomy" id="6039"/>
    <lineage>
        <taxon>Eukaryota</taxon>
        <taxon>Fungi</taxon>
        <taxon>Fungi incertae sedis</taxon>
        <taxon>Microsporidia</taxon>
        <taxon>Nosematidae</taxon>
        <taxon>Vairimorpha</taxon>
    </lineage>
</organism>
<dbReference type="PANTHER" id="PTHR13140">
    <property type="entry name" value="MYOSIN"/>
    <property type="match status" value="1"/>
</dbReference>
<dbReference type="Gene3D" id="1.10.10.820">
    <property type="match status" value="1"/>
</dbReference>
<name>A0AAX4JBJ2_9MICR</name>
<dbReference type="Gene3D" id="3.40.850.10">
    <property type="entry name" value="Kinesin motor domain"/>
    <property type="match status" value="1"/>
</dbReference>
<comment type="similarity">
    <text evidence="1 8">Belongs to the TRAFAC class myosin-kinesin ATPase superfamily. Myosin family.</text>
</comment>
<dbReference type="Gene3D" id="1.20.5.4820">
    <property type="match status" value="1"/>
</dbReference>
<dbReference type="InterPro" id="IPR008989">
    <property type="entry name" value="Myosin_S1_N"/>
</dbReference>
<evidence type="ECO:0000313" key="13">
    <source>
        <dbReference type="Proteomes" id="UP001334084"/>
    </source>
</evidence>
<dbReference type="Pfam" id="PF00063">
    <property type="entry name" value="Myosin_head"/>
    <property type="match status" value="1"/>
</dbReference>
<dbReference type="GO" id="GO:0016459">
    <property type="term" value="C:myosin complex"/>
    <property type="evidence" value="ECO:0007669"/>
    <property type="project" value="UniProtKB-KW"/>
</dbReference>
<dbReference type="GO" id="GO:0005737">
    <property type="term" value="C:cytoplasm"/>
    <property type="evidence" value="ECO:0007669"/>
    <property type="project" value="UniProtKB-ARBA"/>
</dbReference>
<dbReference type="GO" id="GO:0007015">
    <property type="term" value="P:actin filament organization"/>
    <property type="evidence" value="ECO:0007669"/>
    <property type="project" value="TreeGrafter"/>
</dbReference>
<dbReference type="CDD" id="cd01377">
    <property type="entry name" value="MYSc_class_II"/>
    <property type="match status" value="1"/>
</dbReference>
<keyword evidence="4 9" id="KW-0175">Coiled coil</keyword>
<evidence type="ECO:0000259" key="11">
    <source>
        <dbReference type="PROSITE" id="PS51844"/>
    </source>
</evidence>
<feature type="coiled-coil region" evidence="9">
    <location>
        <begin position="1493"/>
        <end position="1548"/>
    </location>
</feature>
<evidence type="ECO:0000256" key="3">
    <source>
        <dbReference type="ARBA" id="ARBA00022840"/>
    </source>
</evidence>
<dbReference type="GO" id="GO:0005524">
    <property type="term" value="F:ATP binding"/>
    <property type="evidence" value="ECO:0007669"/>
    <property type="project" value="UniProtKB-UniRule"/>
</dbReference>
<dbReference type="InterPro" id="IPR027417">
    <property type="entry name" value="P-loop_NTPase"/>
</dbReference>
<dbReference type="PROSITE" id="PS51456">
    <property type="entry name" value="MYOSIN_MOTOR"/>
    <property type="match status" value="1"/>
</dbReference>
<evidence type="ECO:0000256" key="6">
    <source>
        <dbReference type="ARBA" id="ARBA00023175"/>
    </source>
</evidence>
<dbReference type="GO" id="GO:0016020">
    <property type="term" value="C:membrane"/>
    <property type="evidence" value="ECO:0007669"/>
    <property type="project" value="TreeGrafter"/>
</dbReference>
<dbReference type="Gene3D" id="1.20.120.720">
    <property type="entry name" value="Myosin VI head, motor domain, U50 subdomain"/>
    <property type="match status" value="1"/>
</dbReference>
<keyword evidence="5 8" id="KW-0518">Myosin</keyword>
<dbReference type="FunFam" id="3.40.850.10:FF:000101">
    <property type="entry name" value="Slow myosin heavy chain 2"/>
    <property type="match status" value="1"/>
</dbReference>
<dbReference type="GO" id="GO:0000146">
    <property type="term" value="F:microfilament motor activity"/>
    <property type="evidence" value="ECO:0007669"/>
    <property type="project" value="TreeGrafter"/>
</dbReference>
<dbReference type="FunFam" id="1.10.10.820:FF:000001">
    <property type="entry name" value="Myosin heavy chain"/>
    <property type="match status" value="1"/>
</dbReference>
<dbReference type="KEGG" id="vnx:VNE69_04136"/>
<feature type="coiled-coil region" evidence="9">
    <location>
        <begin position="843"/>
        <end position="1244"/>
    </location>
</feature>
<dbReference type="GO" id="GO:0051015">
    <property type="term" value="F:actin filament binding"/>
    <property type="evidence" value="ECO:0007669"/>
    <property type="project" value="InterPro"/>
</dbReference>
<feature type="coiled-coil region" evidence="9">
    <location>
        <begin position="1313"/>
        <end position="1435"/>
    </location>
</feature>
<feature type="binding site" evidence="8">
    <location>
        <begin position="169"/>
        <end position="176"/>
    </location>
    <ligand>
        <name>ATP</name>
        <dbReference type="ChEBI" id="CHEBI:30616"/>
    </ligand>
</feature>
<dbReference type="GeneID" id="90541126"/>
<keyword evidence="2 8" id="KW-0547">Nucleotide-binding</keyword>
<evidence type="ECO:0000256" key="9">
    <source>
        <dbReference type="SAM" id="Coils"/>
    </source>
</evidence>
<proteinExistence type="inferred from homology"/>
<dbReference type="InterPro" id="IPR004009">
    <property type="entry name" value="SH3_Myosin"/>
</dbReference>
<keyword evidence="13" id="KW-1185">Reference proteome</keyword>
<protein>
    <submittedName>
        <fullName evidence="12">Myosin heavy chain</fullName>
    </submittedName>
</protein>
<keyword evidence="7 8" id="KW-0009">Actin-binding</keyword>
<dbReference type="SMART" id="SM00242">
    <property type="entry name" value="MYSc"/>
    <property type="match status" value="1"/>
</dbReference>
<feature type="domain" description="Myosin motor" evidence="10">
    <location>
        <begin position="76"/>
        <end position="772"/>
    </location>
</feature>
<gene>
    <name evidence="12" type="ORF">VNE69_04136</name>
</gene>
<keyword evidence="3 8" id="KW-0067">ATP-binding</keyword>
<evidence type="ECO:0000313" key="12">
    <source>
        <dbReference type="EMBL" id="WUR03310.1"/>
    </source>
</evidence>
<dbReference type="Proteomes" id="UP001334084">
    <property type="component" value="Chromosome 4"/>
</dbReference>
<dbReference type="PRINTS" id="PR00193">
    <property type="entry name" value="MYOSINHEAVY"/>
</dbReference>
<accession>A0AAX4JBJ2</accession>
<evidence type="ECO:0000259" key="10">
    <source>
        <dbReference type="PROSITE" id="PS51456"/>
    </source>
</evidence>
<evidence type="ECO:0000256" key="1">
    <source>
        <dbReference type="ARBA" id="ARBA00008314"/>
    </source>
</evidence>
<dbReference type="RefSeq" id="XP_065329455.1">
    <property type="nucleotide sequence ID" value="XM_065473383.1"/>
</dbReference>
<feature type="domain" description="Myosin N-terminal SH3-like" evidence="11">
    <location>
        <begin position="24"/>
        <end position="72"/>
    </location>
</feature>
<evidence type="ECO:0000256" key="7">
    <source>
        <dbReference type="ARBA" id="ARBA00023203"/>
    </source>
</evidence>
<feature type="coiled-coil region" evidence="9">
    <location>
        <begin position="783"/>
        <end position="810"/>
    </location>
</feature>
<evidence type="ECO:0000256" key="8">
    <source>
        <dbReference type="PROSITE-ProRule" id="PRU00782"/>
    </source>
</evidence>
<dbReference type="SUPFAM" id="SSF52540">
    <property type="entry name" value="P-loop containing nucleoside triphosphate hydrolases"/>
    <property type="match status" value="1"/>
</dbReference>
<dbReference type="Gene3D" id="2.30.30.360">
    <property type="entry name" value="Myosin S1 fragment, N-terminal"/>
    <property type="match status" value="1"/>
</dbReference>
<feature type="region of interest" description="Actin-binding" evidence="8">
    <location>
        <begin position="638"/>
        <end position="660"/>
    </location>
</feature>
<dbReference type="Pfam" id="PF02736">
    <property type="entry name" value="Myosin_N"/>
    <property type="match status" value="1"/>
</dbReference>
<dbReference type="InterPro" id="IPR036961">
    <property type="entry name" value="Kinesin_motor_dom_sf"/>
</dbReference>
<dbReference type="InterPro" id="IPR001609">
    <property type="entry name" value="Myosin_head_motor_dom-like"/>
</dbReference>
<evidence type="ECO:0000256" key="5">
    <source>
        <dbReference type="ARBA" id="ARBA00023123"/>
    </source>
</evidence>
<sequence length="1584" mass="186777">MKTEKKEEVLNLSEKNKSTDYKNIDKKWIWVTDKEKCYVVGHIIKEENDKIFVEVNNEIITCKESEVSKMNPPKFDLVDDLGSLSYLNEPSVLHNLISRYQNNLIYTYSGLFLLSVNPYRDLKIYNEKFIKKYSMNKKNEVEPHIYGVANEAYNNMLNNKENQSILITGESGAGKTENTKKVIEFLSSIAGYSHILKNESRNNIGLRSNEYKNNISIEATIDKKIIMSNPILEAFGNAKTIKNDNSSRFGKFIQIKFNGGNICGAFIEKYLLEKSRITYQNQDERNYHIFYQILKCNDKDLRKTLFIDEVTENFRFLKGTRNIEGIDDTIEFSKLREAFRNLNISEEVEIFYYKIVAAVLHLGNIKIIERNGKTEIENLEVVDKICKLLEIPSSQFINSLLYPVIKAGKEFIVQSRSTEQVYSIIDALAKILYDKMFDQIINELNNKLGTSQSTNFIGVLDIAGFEIFQENGFEQLCINYTNEKLQQFFNHHMFILEQDIYKKENIEWNFIDFGLDLQPTIDLIEKSNPIGILSYLDEECVMPKASDETFLNKLNSTIKNSKFKSVYFKDGFILEHYAGNVEYLVNNWITKNKDPNFENINELINKSANINVSNLSFVDKNIKRGFFRTVGQKHKEQLNSLMNTLSKTNPHFVRCIIPNLKKLPNLLENKLILEQLKCNGVLEGIRISRQGYPSRMSYNEFNERYKILRNDISVSENNNVENINISPLSYNNKEYSQEILKNINLSEGSYKFGITKIFFRQGILADIENLRDIKISEIMKKIQELARIKLENLKETLNEHRNKAIKIVKKNAKICIDLQKWNWWKVYLKIKPLLDVKMRDNELKEKDKIINKLNENLEEIKKKYEALNSKNIQINQENEKINKELEIEKIHILENSELIQGIRNEAKEIEKEKEDLKNKIKVLLKDHNNEKSELIQNLEKERNTRINLEGKIEDLENNRLQNANEELRNLQKLLNNLKEENKVLLKENNMNTKDLQNKMQELKEITVKNEDLNDNLKISQSNLETSNNNLKKLKEEKNDLIFENENLEKNNLKLEKDLEDQISEFRKIFEENKSLKSDFNLLKSDNNINLKKIKNLEDQILELENSHEKFERVEKSNFHSEKIINKLKEKLEFYINSNNLLRREIDDIREKNDSLTQARMDEFFEGQRKFELEKKNLKKQVQRLTNENFIMKKELDDLKASSESSEDSTLEKLYLILDKEKKLRRDLEQKILEYESQNHNLQSIINDLSKCICSTDESCICKCASCDSSCRSFKNIYVPDTEEIEKIIKNVNLLIEGFNTSYFKILYDQKSRINALSQEMIILKNNLLEKEKENQKLNMNLQRIDKEYNNLQEKYQDINNKMADISSINENYAVNISRLESEVAEKDNIIEIYNNKYEKIKKSQVEISQESEKYLTNLKKATQAYEQRLREYSDSKDKEISNLKSKLGDLETKLSLEYNKYELLCSEYEELKKNNMKIEPINIDYNPNHLIKIQDLERKKIILEKEIKNIKNKEKMFQMHFDKFKNENKELKKNIEDMRNENFNLLKDNNMLSIKSQQMERDISDSKEMIDFLKNISLSIKKKK</sequence>
<reference evidence="12" key="1">
    <citation type="journal article" date="2024" name="BMC Genomics">
        <title>Functional annotation of a divergent genome using sequence and structure-based similarity.</title>
        <authorList>
            <person name="Svedberg D."/>
            <person name="Winiger R.R."/>
            <person name="Berg A."/>
            <person name="Sharma H."/>
            <person name="Tellgren-Roth C."/>
            <person name="Debrunner-Vossbrinck B.A."/>
            <person name="Vossbrinck C.R."/>
            <person name="Barandun J."/>
        </authorList>
    </citation>
    <scope>NUCLEOTIDE SEQUENCE</scope>
    <source>
        <strain evidence="12">Illinois isolate</strain>
    </source>
</reference>
<evidence type="ECO:0000256" key="2">
    <source>
        <dbReference type="ARBA" id="ARBA00022741"/>
    </source>
</evidence>
<keyword evidence="6 8" id="KW-0505">Motor protein</keyword>
<dbReference type="PANTHER" id="PTHR13140:SF857">
    <property type="entry name" value="MYOSIN-11"/>
    <property type="match status" value="1"/>
</dbReference>
<dbReference type="PROSITE" id="PS51844">
    <property type="entry name" value="SH3_LIKE"/>
    <property type="match status" value="1"/>
</dbReference>
<dbReference type="Gene3D" id="1.20.58.530">
    <property type="match status" value="1"/>
</dbReference>
<evidence type="ECO:0000256" key="4">
    <source>
        <dbReference type="ARBA" id="ARBA00023054"/>
    </source>
</evidence>